<evidence type="ECO:0000313" key="2">
    <source>
        <dbReference type="Proteomes" id="UP000275408"/>
    </source>
</evidence>
<sequence length="117" mass="13164">MDEMREVAKGSEMGDIVFMTVVGQNVFSQSWNQTDGMFEEPTPGLLSTEFGLNKTGIFVYNRCGSLEGELQLFPVVPLNPSDIRLEWKVIEDAYRNCPQCNKPAPEKTRFQGKVTTP</sequence>
<keyword evidence="2" id="KW-1185">Reference proteome</keyword>
<comment type="caution">
    <text evidence="1">The sequence shown here is derived from an EMBL/GenBank/DDBJ whole genome shotgun (WGS) entry which is preliminary data.</text>
</comment>
<dbReference type="EMBL" id="RCHS01003481">
    <property type="protein sequence ID" value="RMX41488.1"/>
    <property type="molecule type" value="Genomic_DNA"/>
</dbReference>
<organism evidence="1 2">
    <name type="scientific">Pocillopora damicornis</name>
    <name type="common">Cauliflower coral</name>
    <name type="synonym">Millepora damicornis</name>
    <dbReference type="NCBI Taxonomy" id="46731"/>
    <lineage>
        <taxon>Eukaryota</taxon>
        <taxon>Metazoa</taxon>
        <taxon>Cnidaria</taxon>
        <taxon>Anthozoa</taxon>
        <taxon>Hexacorallia</taxon>
        <taxon>Scleractinia</taxon>
        <taxon>Astrocoeniina</taxon>
        <taxon>Pocilloporidae</taxon>
        <taxon>Pocillopora</taxon>
    </lineage>
</organism>
<dbReference type="Proteomes" id="UP000275408">
    <property type="component" value="Unassembled WGS sequence"/>
</dbReference>
<proteinExistence type="predicted"/>
<evidence type="ECO:0000313" key="1">
    <source>
        <dbReference type="EMBL" id="RMX41488.1"/>
    </source>
</evidence>
<accession>A0A3M6TJP0</accession>
<dbReference type="OrthoDB" id="5958973at2759"/>
<dbReference type="AlphaFoldDB" id="A0A3M6TJP0"/>
<gene>
    <name evidence="1" type="ORF">pdam_00012244</name>
</gene>
<reference evidence="1 2" key="1">
    <citation type="journal article" date="2018" name="Sci. Rep.">
        <title>Comparative analysis of the Pocillopora damicornis genome highlights role of immune system in coral evolution.</title>
        <authorList>
            <person name="Cunning R."/>
            <person name="Bay R.A."/>
            <person name="Gillette P."/>
            <person name="Baker A.C."/>
            <person name="Traylor-Knowles N."/>
        </authorList>
    </citation>
    <scope>NUCLEOTIDE SEQUENCE [LARGE SCALE GENOMIC DNA]</scope>
    <source>
        <strain evidence="1">RSMAS</strain>
        <tissue evidence="1">Whole animal</tissue>
    </source>
</reference>
<name>A0A3M6TJP0_POCDA</name>
<protein>
    <submittedName>
        <fullName evidence="1">Uncharacterized protein</fullName>
    </submittedName>
</protein>